<dbReference type="OrthoDB" id="9773137at2"/>
<name>A0A160F1Z5_9BACL</name>
<dbReference type="Pfam" id="PF13638">
    <property type="entry name" value="PIN_4"/>
    <property type="match status" value="1"/>
</dbReference>
<dbReference type="FunFam" id="3.40.50.300:FF:000013">
    <property type="entry name" value="PhoH family ATPase"/>
    <property type="match status" value="1"/>
</dbReference>
<dbReference type="FunFam" id="3.40.50.1010:FF:000007">
    <property type="entry name" value="PhoH family protein"/>
    <property type="match status" value="1"/>
</dbReference>
<dbReference type="PATRIC" id="fig|294699.3.peg.1394"/>
<accession>A0A160F1Z5</accession>
<organism evidence="4 5">
    <name type="scientific">Anoxybacteroides amylolyticum</name>
    <dbReference type="NCBI Taxonomy" id="294699"/>
    <lineage>
        <taxon>Bacteria</taxon>
        <taxon>Bacillati</taxon>
        <taxon>Bacillota</taxon>
        <taxon>Bacilli</taxon>
        <taxon>Bacillales</taxon>
        <taxon>Anoxybacillaceae</taxon>
        <taxon>Anoxybacteroides</taxon>
    </lineage>
</organism>
<protein>
    <submittedName>
        <fullName evidence="4">PhoH-like family protein</fullName>
    </submittedName>
</protein>
<dbReference type="GO" id="GO:0005829">
    <property type="term" value="C:cytosol"/>
    <property type="evidence" value="ECO:0007669"/>
    <property type="project" value="TreeGrafter"/>
</dbReference>
<keyword evidence="2" id="KW-0067">ATP-binding</keyword>
<dbReference type="InterPro" id="IPR027417">
    <property type="entry name" value="P-loop_NTPase"/>
</dbReference>
<evidence type="ECO:0000256" key="2">
    <source>
        <dbReference type="ARBA" id="ARBA00022840"/>
    </source>
</evidence>
<dbReference type="PANTHER" id="PTHR30473:SF2">
    <property type="entry name" value="PIN DOMAIN-CONTAINING PROTEIN"/>
    <property type="match status" value="1"/>
</dbReference>
<reference evidence="4 5" key="1">
    <citation type="journal article" date="2006" name="Syst. Appl. Microbiol.">
        <title>Anoxybacillus amylolyticus sp. nov., a thermophilic amylase producing bacterium isolated from Mount Rittmann (Antarctica).</title>
        <authorList>
            <person name="Poli A."/>
            <person name="Esposito E."/>
            <person name="Lama L."/>
            <person name="Orlando P."/>
            <person name="Nicolaus G."/>
            <person name="de Appolonia F."/>
            <person name="Gambacorta A."/>
            <person name="Nicolaus B."/>
        </authorList>
    </citation>
    <scope>NUCLEOTIDE SEQUENCE [LARGE SCALE GENOMIC DNA]</scope>
    <source>
        <strain evidence="4 5">DSM 15939</strain>
    </source>
</reference>
<dbReference type="SMART" id="SM00670">
    <property type="entry name" value="PINc"/>
    <property type="match status" value="1"/>
</dbReference>
<dbReference type="Gene3D" id="3.40.50.1010">
    <property type="entry name" value="5'-nuclease"/>
    <property type="match status" value="1"/>
</dbReference>
<dbReference type="KEGG" id="aamy:GFC30_1374"/>
<dbReference type="InterPro" id="IPR003714">
    <property type="entry name" value="PhoH"/>
</dbReference>
<dbReference type="Proteomes" id="UP000076865">
    <property type="component" value="Chromosome"/>
</dbReference>
<gene>
    <name evidence="4" type="ORF">GFC30_1374</name>
</gene>
<sequence length="443" mass="50147">MGDKIYVLDTNVLLQDPYSIFSFEDNEVVIPAVVLEEVDSKKRYMDEVGRNARQVSKLIDRLRENGKLHEKILLDNGGVLRIELNHRSFQQLQDIFVEKTNDNRILAVAKNLALEEQEKEDGRSVILVSKDALVRVKADAIGLQAEDFLNDRVVDIEHIYTGFLELYIHTEHLSRFYEKGELVLSEIANHPFYPNQFIIMKDALGSSSSAVGIVDHTGKKVKKLTFPHEHVWGIRPRNVQQTMAFELLMREDLPLVTLIGKAGTGKTLLALAAGLMQTEDLGKYKKLLVARPIVPVGKDIGFLPGEKQEKLRPWMQPIFDNLEYLFNTKKPGELDAILAGMSSIEVEALTYIRGRSLPEQFIIIDEAQNLTKHEVKTILTRVGEKSKIILMGDPEQIDHPYLDEYNNGLTYVVETFKDQKIAGHVRLIKGERSGLAQLAADLL</sequence>
<evidence type="ECO:0000313" key="5">
    <source>
        <dbReference type="Proteomes" id="UP000076865"/>
    </source>
</evidence>
<evidence type="ECO:0000256" key="1">
    <source>
        <dbReference type="ARBA" id="ARBA00022741"/>
    </source>
</evidence>
<dbReference type="Gene3D" id="3.40.50.300">
    <property type="entry name" value="P-loop containing nucleotide triphosphate hydrolases"/>
    <property type="match status" value="1"/>
</dbReference>
<dbReference type="InterPro" id="IPR002716">
    <property type="entry name" value="PIN_dom"/>
</dbReference>
<evidence type="ECO:0000313" key="4">
    <source>
        <dbReference type="EMBL" id="ANB60217.1"/>
    </source>
</evidence>
<dbReference type="InterPro" id="IPR051451">
    <property type="entry name" value="PhoH2-like"/>
</dbReference>
<dbReference type="GO" id="GO:0005524">
    <property type="term" value="F:ATP binding"/>
    <property type="evidence" value="ECO:0007669"/>
    <property type="project" value="UniProtKB-KW"/>
</dbReference>
<dbReference type="PANTHER" id="PTHR30473">
    <property type="entry name" value="PROTEIN PHOH"/>
    <property type="match status" value="1"/>
</dbReference>
<evidence type="ECO:0000259" key="3">
    <source>
        <dbReference type="SMART" id="SM00670"/>
    </source>
</evidence>
<keyword evidence="1" id="KW-0547">Nucleotide-binding</keyword>
<dbReference type="CDD" id="cd09883">
    <property type="entry name" value="PIN_VapC_PhoHL-ATPase"/>
    <property type="match status" value="1"/>
</dbReference>
<dbReference type="EMBL" id="CP015438">
    <property type="protein sequence ID" value="ANB60217.1"/>
    <property type="molecule type" value="Genomic_DNA"/>
</dbReference>
<dbReference type="SUPFAM" id="SSF52540">
    <property type="entry name" value="P-loop containing nucleoside triphosphate hydrolases"/>
    <property type="match status" value="1"/>
</dbReference>
<dbReference type="AlphaFoldDB" id="A0A160F1Z5"/>
<proteinExistence type="predicted"/>
<keyword evidence="5" id="KW-1185">Reference proteome</keyword>
<dbReference type="Pfam" id="PF02562">
    <property type="entry name" value="PhoH"/>
    <property type="match status" value="1"/>
</dbReference>
<feature type="domain" description="PIN" evidence="3">
    <location>
        <begin position="4"/>
        <end position="136"/>
    </location>
</feature>